<proteinExistence type="predicted"/>
<dbReference type="SUPFAM" id="SSF52047">
    <property type="entry name" value="RNI-like"/>
    <property type="match status" value="1"/>
</dbReference>
<dbReference type="Gene3D" id="3.80.10.10">
    <property type="entry name" value="Ribonuclease Inhibitor"/>
    <property type="match status" value="1"/>
</dbReference>
<dbReference type="Gene3D" id="1.20.1280.50">
    <property type="match status" value="1"/>
</dbReference>
<dbReference type="VEuPathDB" id="FungiDB:BD410DRAFT_788738"/>
<organism evidence="2 3">
    <name type="scientific">Rickenella mellea</name>
    <dbReference type="NCBI Taxonomy" id="50990"/>
    <lineage>
        <taxon>Eukaryota</taxon>
        <taxon>Fungi</taxon>
        <taxon>Dikarya</taxon>
        <taxon>Basidiomycota</taxon>
        <taxon>Agaricomycotina</taxon>
        <taxon>Agaricomycetes</taxon>
        <taxon>Hymenochaetales</taxon>
        <taxon>Rickenellaceae</taxon>
        <taxon>Rickenella</taxon>
    </lineage>
</organism>
<dbReference type="OrthoDB" id="3365698at2759"/>
<accession>A0A4Y7Q6F1</accession>
<dbReference type="AlphaFoldDB" id="A0A4Y7Q6F1"/>
<protein>
    <recommendedName>
        <fullName evidence="1">F-box domain-containing protein</fullName>
    </recommendedName>
</protein>
<dbReference type="InterPro" id="IPR036047">
    <property type="entry name" value="F-box-like_dom_sf"/>
</dbReference>
<feature type="domain" description="F-box" evidence="1">
    <location>
        <begin position="32"/>
        <end position="80"/>
    </location>
</feature>
<evidence type="ECO:0000313" key="2">
    <source>
        <dbReference type="EMBL" id="TDL22449.1"/>
    </source>
</evidence>
<evidence type="ECO:0000259" key="1">
    <source>
        <dbReference type="Pfam" id="PF12937"/>
    </source>
</evidence>
<dbReference type="InterPro" id="IPR001810">
    <property type="entry name" value="F-box_dom"/>
</dbReference>
<evidence type="ECO:0000313" key="3">
    <source>
        <dbReference type="Proteomes" id="UP000294933"/>
    </source>
</evidence>
<dbReference type="Pfam" id="PF12937">
    <property type="entry name" value="F-box-like"/>
    <property type="match status" value="1"/>
</dbReference>
<name>A0A4Y7Q6F1_9AGAM</name>
<dbReference type="SUPFAM" id="SSF81383">
    <property type="entry name" value="F-box domain"/>
    <property type="match status" value="1"/>
</dbReference>
<dbReference type="InterPro" id="IPR032675">
    <property type="entry name" value="LRR_dom_sf"/>
</dbReference>
<reference evidence="2 3" key="1">
    <citation type="submission" date="2018-06" db="EMBL/GenBank/DDBJ databases">
        <title>A transcriptomic atlas of mushroom development highlights an independent origin of complex multicellularity.</title>
        <authorList>
            <consortium name="DOE Joint Genome Institute"/>
            <person name="Krizsan K."/>
            <person name="Almasi E."/>
            <person name="Merenyi Z."/>
            <person name="Sahu N."/>
            <person name="Viragh M."/>
            <person name="Koszo T."/>
            <person name="Mondo S."/>
            <person name="Kiss B."/>
            <person name="Balint B."/>
            <person name="Kues U."/>
            <person name="Barry K."/>
            <person name="Hegedus J.C."/>
            <person name="Henrissat B."/>
            <person name="Johnson J."/>
            <person name="Lipzen A."/>
            <person name="Ohm R."/>
            <person name="Nagy I."/>
            <person name="Pangilinan J."/>
            <person name="Yan J."/>
            <person name="Xiong Y."/>
            <person name="Grigoriev I.V."/>
            <person name="Hibbett D.S."/>
            <person name="Nagy L.G."/>
        </authorList>
    </citation>
    <scope>NUCLEOTIDE SEQUENCE [LARGE SCALE GENOMIC DNA]</scope>
    <source>
        <strain evidence="2 3">SZMC22713</strain>
    </source>
</reference>
<sequence length="438" mass="50216">MVALNDVRDHLGKRIRFLRKAHTPFLLEEGIKSLPDEVLSHIFEAGHYITDDCSFAKRVSQVSHRFRQVSLRLPLLWTRLLGEYSKDQIALFVLRSGQMDLDISLYSYDSRVHDHLEILGPHSNRWSHLRVYSEEAENAMQYIGLTELPNLRVLYNHCPIELTSWKLPRLTQIQGYGCNLPPEFIAQQLTTFEFSTSQPDESFDIKPLAQAIYSMKNLRNLSVTLKRCREASSDLNIEDLKTPSRHSVFIDTLHVTIKDCTTYAVVEPLYHALSHLSASTVNFTLEDLTDMDIPTRCTYLSTGRGNISMFPHGSTINIRILRLENPYPIRYRPSLLAVLVQDCDIANTIHIEARSNTTFISHYEAIEWKYFSALRHLRFTHCDELSEMELHALVTNLMIGAEPGKGLQSLEVIECRGISEECLLDLADNVGSKLTWKL</sequence>
<gene>
    <name evidence="2" type="ORF">BD410DRAFT_788738</name>
</gene>
<dbReference type="Proteomes" id="UP000294933">
    <property type="component" value="Unassembled WGS sequence"/>
</dbReference>
<keyword evidence="3" id="KW-1185">Reference proteome</keyword>
<dbReference type="EMBL" id="ML170175">
    <property type="protein sequence ID" value="TDL22449.1"/>
    <property type="molecule type" value="Genomic_DNA"/>
</dbReference>